<dbReference type="PROSITE" id="PS00730">
    <property type="entry name" value="AP_NUCLEASE_F2_2"/>
    <property type="match status" value="1"/>
</dbReference>
<dbReference type="NCBIfam" id="TIGR00587">
    <property type="entry name" value="nfo"/>
    <property type="match status" value="1"/>
</dbReference>
<evidence type="ECO:0000256" key="5">
    <source>
        <dbReference type="ARBA" id="ARBA00022833"/>
    </source>
</evidence>
<dbReference type="PROSITE" id="PS00731">
    <property type="entry name" value="AP_NUCLEASE_F2_3"/>
    <property type="match status" value="1"/>
</dbReference>
<keyword evidence="7" id="KW-0540">Nuclease</keyword>
<feature type="binding site" evidence="7">
    <location>
        <position position="107"/>
    </location>
    <ligand>
        <name>Zn(2+)</name>
        <dbReference type="ChEBI" id="CHEBI:29105"/>
        <label>1</label>
    </ligand>
</feature>
<dbReference type="RefSeq" id="WP_343029951.1">
    <property type="nucleotide sequence ID" value="NZ_WHNX01000005.1"/>
</dbReference>
<dbReference type="EC" id="3.1.21.2" evidence="7"/>
<feature type="binding site" evidence="7">
    <location>
        <position position="176"/>
    </location>
    <ligand>
        <name>Zn(2+)</name>
        <dbReference type="ChEBI" id="CHEBI:29105"/>
        <label>2</label>
    </ligand>
</feature>
<comment type="cofactor">
    <cofactor evidence="7">
        <name>Zn(2+)</name>
        <dbReference type="ChEBI" id="CHEBI:29105"/>
    </cofactor>
    <text evidence="7">Binds 3 Zn(2+) ions.</text>
</comment>
<evidence type="ECO:0000313" key="9">
    <source>
        <dbReference type="EMBL" id="MPW25059.1"/>
    </source>
</evidence>
<feature type="binding site" evidence="7">
    <location>
        <position position="224"/>
    </location>
    <ligand>
        <name>Zn(2+)</name>
        <dbReference type="ChEBI" id="CHEBI:29105"/>
        <label>3</label>
    </ligand>
</feature>
<dbReference type="InterPro" id="IPR001719">
    <property type="entry name" value="AP_endonuc_2"/>
</dbReference>
<dbReference type="FunFam" id="3.20.20.150:FF:000001">
    <property type="entry name" value="Probable endonuclease 4"/>
    <property type="match status" value="1"/>
</dbReference>
<dbReference type="GO" id="GO:0003677">
    <property type="term" value="F:DNA binding"/>
    <property type="evidence" value="ECO:0007669"/>
    <property type="project" value="InterPro"/>
</dbReference>
<feature type="binding site" evidence="7">
    <location>
        <position position="67"/>
    </location>
    <ligand>
        <name>Zn(2+)</name>
        <dbReference type="ChEBI" id="CHEBI:29105"/>
        <label>1</label>
    </ligand>
</feature>
<protein>
    <recommendedName>
        <fullName evidence="7">Probable endonuclease 4</fullName>
        <ecNumber evidence="7">3.1.21.2</ecNumber>
    </recommendedName>
    <alternativeName>
        <fullName evidence="7">Endodeoxyribonuclease IV</fullName>
    </alternativeName>
    <alternativeName>
        <fullName evidence="7">Endonuclease IV</fullName>
    </alternativeName>
</protein>
<evidence type="ECO:0000256" key="6">
    <source>
        <dbReference type="ARBA" id="ARBA00023204"/>
    </source>
</evidence>
<keyword evidence="10" id="KW-1185">Reference proteome</keyword>
<dbReference type="PANTHER" id="PTHR21445">
    <property type="entry name" value="ENDONUCLEASE IV ENDODEOXYRIBONUCLEASE IV"/>
    <property type="match status" value="1"/>
</dbReference>
<dbReference type="Pfam" id="PF01261">
    <property type="entry name" value="AP_endonuc_2"/>
    <property type="match status" value="1"/>
</dbReference>
<comment type="caution">
    <text evidence="9">The sequence shown here is derived from an EMBL/GenBank/DDBJ whole genome shotgun (WGS) entry which is preliminary data.</text>
</comment>
<dbReference type="InterPro" id="IPR018246">
    <property type="entry name" value="AP_endonuc_F2_Zn_BS"/>
</dbReference>
<reference evidence="9 10" key="1">
    <citation type="submission" date="2019-10" db="EMBL/GenBank/DDBJ databases">
        <title>Alkalibaculum tamaniensis sp.nov., a new alkaliphilic acetogen, isolated on methoxylated aromatics from a mud volcano.</title>
        <authorList>
            <person name="Khomyakova M.A."/>
            <person name="Merkel A.Y."/>
            <person name="Bonch-Osmolovskaya E.A."/>
            <person name="Slobodkin A.I."/>
        </authorList>
    </citation>
    <scope>NUCLEOTIDE SEQUENCE [LARGE SCALE GENOMIC DNA]</scope>
    <source>
        <strain evidence="9 10">M08DMB</strain>
    </source>
</reference>
<dbReference type="GO" id="GO:0008270">
    <property type="term" value="F:zinc ion binding"/>
    <property type="evidence" value="ECO:0007669"/>
    <property type="project" value="UniProtKB-UniRule"/>
</dbReference>
<accession>A0A6A7K6E9</accession>
<sequence>MLYIGSHLSISKGFFAAGKDALSIGANTFQFFTRNPRGGKAKKLDLDDIYKFKELMDENHFGPLLAHAPYTLNMCSNTEKTRDFAKMIFADDLERLQSIPCNLYNFHPGSHVGQGVEKGIELIVDILNDVLKVEHNTTILLELMSGKGSEVGTNFEEVKEIIDRVSLKEKMGVCLDTCHIYSAGYDIVNNLDDVIDEFDSIIGLDVLKAIHLNDSKYPLGTFKDRHEVIGEGHLGLKSIIEIVNHPKLKNIPFFLETPNELEGHAKEIQMIKENYND</sequence>
<dbReference type="AlphaFoldDB" id="A0A6A7K6E9"/>
<dbReference type="InterPro" id="IPR013022">
    <property type="entry name" value="Xyl_isomerase-like_TIM-brl"/>
</dbReference>
<keyword evidence="7" id="KW-0255">Endonuclease</keyword>
<feature type="domain" description="Xylose isomerase-like TIM barrel" evidence="8">
    <location>
        <begin position="20"/>
        <end position="273"/>
    </location>
</feature>
<proteinExistence type="inferred from homology"/>
<dbReference type="GO" id="GO:0008833">
    <property type="term" value="F:deoxyribonuclease IV (phage-T4-induced) activity"/>
    <property type="evidence" value="ECO:0007669"/>
    <property type="project" value="UniProtKB-UniRule"/>
</dbReference>
<dbReference type="GO" id="GO:0008081">
    <property type="term" value="F:phosphoric diester hydrolase activity"/>
    <property type="evidence" value="ECO:0007669"/>
    <property type="project" value="TreeGrafter"/>
</dbReference>
<dbReference type="PANTHER" id="PTHR21445:SF0">
    <property type="entry name" value="APURINIC-APYRIMIDINIC ENDONUCLEASE"/>
    <property type="match status" value="1"/>
</dbReference>
<dbReference type="SMART" id="SM00518">
    <property type="entry name" value="AP2Ec"/>
    <property type="match status" value="1"/>
</dbReference>
<name>A0A6A7K6E9_9FIRM</name>
<feature type="binding site" evidence="7">
    <location>
        <position position="142"/>
    </location>
    <ligand>
        <name>Zn(2+)</name>
        <dbReference type="ChEBI" id="CHEBI:29105"/>
        <label>2</label>
    </ligand>
</feature>
<evidence type="ECO:0000256" key="3">
    <source>
        <dbReference type="ARBA" id="ARBA00022763"/>
    </source>
</evidence>
<comment type="similarity">
    <text evidence="1 7">Belongs to the AP endonuclease 2 family.</text>
</comment>
<dbReference type="HAMAP" id="MF_00152">
    <property type="entry name" value="Nfo"/>
    <property type="match status" value="1"/>
</dbReference>
<dbReference type="Gene3D" id="3.20.20.150">
    <property type="entry name" value="Divalent-metal-dependent TIM barrel enzymes"/>
    <property type="match status" value="1"/>
</dbReference>
<keyword evidence="2 7" id="KW-0479">Metal-binding</keyword>
<comment type="function">
    <text evidence="7">Endonuclease IV plays a role in DNA repair. It cleaves phosphodiester bonds at apurinic or apyrimidinic (AP) sites, generating a 3'-hydroxyl group and a 5'-terminal sugar phosphate.</text>
</comment>
<evidence type="ECO:0000256" key="2">
    <source>
        <dbReference type="ARBA" id="ARBA00022723"/>
    </source>
</evidence>
<feature type="binding site" evidence="7">
    <location>
        <position position="256"/>
    </location>
    <ligand>
        <name>Zn(2+)</name>
        <dbReference type="ChEBI" id="CHEBI:29105"/>
        <label>2</label>
    </ligand>
</feature>
<keyword evidence="3 7" id="KW-0227">DNA damage</keyword>
<dbReference type="GO" id="GO:0003906">
    <property type="term" value="F:DNA-(apurinic or apyrimidinic site) endonuclease activity"/>
    <property type="evidence" value="ECO:0007669"/>
    <property type="project" value="TreeGrafter"/>
</dbReference>
<dbReference type="CDD" id="cd00019">
    <property type="entry name" value="AP2Ec"/>
    <property type="match status" value="1"/>
</dbReference>
<keyword evidence="5 7" id="KW-0862">Zinc</keyword>
<evidence type="ECO:0000259" key="8">
    <source>
        <dbReference type="Pfam" id="PF01261"/>
    </source>
</evidence>
<dbReference type="InterPro" id="IPR036237">
    <property type="entry name" value="Xyl_isomerase-like_sf"/>
</dbReference>
<feature type="binding site" evidence="7">
    <location>
        <position position="226"/>
    </location>
    <ligand>
        <name>Zn(2+)</name>
        <dbReference type="ChEBI" id="CHEBI:29105"/>
        <label>3</label>
    </ligand>
</feature>
<evidence type="ECO:0000256" key="1">
    <source>
        <dbReference type="ARBA" id="ARBA00005340"/>
    </source>
</evidence>
<evidence type="ECO:0000256" key="7">
    <source>
        <dbReference type="HAMAP-Rule" id="MF_00152"/>
    </source>
</evidence>
<comment type="catalytic activity">
    <reaction evidence="7">
        <text>Endonucleolytic cleavage to 5'-phosphooligonucleotide end-products.</text>
        <dbReference type="EC" id="3.1.21.2"/>
    </reaction>
</comment>
<keyword evidence="6 7" id="KW-0234">DNA repair</keyword>
<organism evidence="9 10">
    <name type="scientific">Alkalibaculum sporogenes</name>
    <dbReference type="NCBI Taxonomy" id="2655001"/>
    <lineage>
        <taxon>Bacteria</taxon>
        <taxon>Bacillati</taxon>
        <taxon>Bacillota</taxon>
        <taxon>Clostridia</taxon>
        <taxon>Eubacteriales</taxon>
        <taxon>Eubacteriaceae</taxon>
        <taxon>Alkalibaculum</taxon>
    </lineage>
</organism>
<dbReference type="EMBL" id="WHNX01000005">
    <property type="protein sequence ID" value="MPW25059.1"/>
    <property type="molecule type" value="Genomic_DNA"/>
</dbReference>
<feature type="binding site" evidence="7">
    <location>
        <position position="142"/>
    </location>
    <ligand>
        <name>Zn(2+)</name>
        <dbReference type="ChEBI" id="CHEBI:29105"/>
        <label>1</label>
    </ligand>
</feature>
<keyword evidence="4 7" id="KW-0378">Hydrolase</keyword>
<feature type="binding site" evidence="7">
    <location>
        <position position="179"/>
    </location>
    <ligand>
        <name>Zn(2+)</name>
        <dbReference type="ChEBI" id="CHEBI:29105"/>
        <label>3</label>
    </ligand>
</feature>
<evidence type="ECO:0000313" key="10">
    <source>
        <dbReference type="Proteomes" id="UP000440004"/>
    </source>
</evidence>
<feature type="binding site" evidence="7">
    <location>
        <position position="211"/>
    </location>
    <ligand>
        <name>Zn(2+)</name>
        <dbReference type="ChEBI" id="CHEBI:29105"/>
        <label>2</label>
    </ligand>
</feature>
<gene>
    <name evidence="7" type="primary">nfo</name>
    <name evidence="9" type="ORF">GC105_04555</name>
</gene>
<dbReference type="SUPFAM" id="SSF51658">
    <property type="entry name" value="Xylose isomerase-like"/>
    <property type="match status" value="1"/>
</dbReference>
<dbReference type="PROSITE" id="PS51432">
    <property type="entry name" value="AP_NUCLEASE_F2_4"/>
    <property type="match status" value="1"/>
</dbReference>
<dbReference type="Proteomes" id="UP000440004">
    <property type="component" value="Unassembled WGS sequence"/>
</dbReference>
<dbReference type="GO" id="GO:0006284">
    <property type="term" value="P:base-excision repair"/>
    <property type="evidence" value="ECO:0007669"/>
    <property type="project" value="TreeGrafter"/>
</dbReference>
<evidence type="ECO:0000256" key="4">
    <source>
        <dbReference type="ARBA" id="ARBA00022801"/>
    </source>
</evidence>